<dbReference type="InterPro" id="IPR036390">
    <property type="entry name" value="WH_DNA-bd_sf"/>
</dbReference>
<evidence type="ECO:0000256" key="1">
    <source>
        <dbReference type="ARBA" id="ARBA00007484"/>
    </source>
</evidence>
<sequence length="211" mass="23362">MQRAITERQKQLLEVIYDFCASSGYPPTFEEMRQNLGVSSNQSIVDLLEKLRRDGFIKKDSGARSLAILHLGYEVIGRPALAPVLGTTTAGLPAESIEIAGDWHPVSSDVAKFAEDIFMLKISGDSMINAGIDDGDAVLVQTMKEFVSGDIVFAEIGDEGTVKRFMSDDKPPYVYLKPENPNYKNILFTDDVRLKGKIISVLKDKSWQSVK</sequence>
<evidence type="ECO:0000256" key="8">
    <source>
        <dbReference type="ARBA" id="ARBA00023125"/>
    </source>
</evidence>
<evidence type="ECO:0000256" key="7">
    <source>
        <dbReference type="ARBA" id="ARBA00023015"/>
    </source>
</evidence>
<dbReference type="NCBIfam" id="TIGR00498">
    <property type="entry name" value="lexA"/>
    <property type="match status" value="1"/>
</dbReference>
<evidence type="ECO:0000256" key="12">
    <source>
        <dbReference type="RuleBase" id="RU003991"/>
    </source>
</evidence>
<dbReference type="Pfam" id="PF01726">
    <property type="entry name" value="LexA_DNA_bind"/>
    <property type="match status" value="1"/>
</dbReference>
<dbReference type="GO" id="GO:0006508">
    <property type="term" value="P:proteolysis"/>
    <property type="evidence" value="ECO:0007669"/>
    <property type="project" value="InterPro"/>
</dbReference>
<evidence type="ECO:0000256" key="9">
    <source>
        <dbReference type="ARBA" id="ARBA00023163"/>
    </source>
</evidence>
<keyword evidence="5 12" id="KW-0378">Hydrolase</keyword>
<dbReference type="Gene3D" id="2.10.109.10">
    <property type="entry name" value="Umud Fragment, subunit A"/>
    <property type="match status" value="1"/>
</dbReference>
<reference evidence="15 16" key="1">
    <citation type="journal article" date="2016" name="Nat. Commun.">
        <title>Thousands of microbial genomes shed light on interconnected biogeochemical processes in an aquifer system.</title>
        <authorList>
            <person name="Anantharaman K."/>
            <person name="Brown C.T."/>
            <person name="Hug L.A."/>
            <person name="Sharon I."/>
            <person name="Castelle C.J."/>
            <person name="Probst A.J."/>
            <person name="Thomas B.C."/>
            <person name="Singh A."/>
            <person name="Wilkins M.J."/>
            <person name="Karaoz U."/>
            <person name="Brodie E.L."/>
            <person name="Williams K.H."/>
            <person name="Hubbard S.S."/>
            <person name="Banfield J.F."/>
        </authorList>
    </citation>
    <scope>NUCLEOTIDE SEQUENCE [LARGE SCALE GENOMIC DNA]</scope>
</reference>
<evidence type="ECO:0000256" key="5">
    <source>
        <dbReference type="ARBA" id="ARBA00022801"/>
    </source>
</evidence>
<dbReference type="SUPFAM" id="SSF51306">
    <property type="entry name" value="LexA/Signal peptidase"/>
    <property type="match status" value="1"/>
</dbReference>
<keyword evidence="2" id="KW-0678">Repressor</keyword>
<accession>A0A1G1Z8E5</accession>
<name>A0A1G1Z8E5_9BACT</name>
<dbReference type="PRINTS" id="PR00726">
    <property type="entry name" value="LEXASERPTASE"/>
</dbReference>
<dbReference type="SUPFAM" id="SSF46785">
    <property type="entry name" value="Winged helix' DNA-binding domain"/>
    <property type="match status" value="1"/>
</dbReference>
<evidence type="ECO:0000259" key="14">
    <source>
        <dbReference type="Pfam" id="PF01726"/>
    </source>
</evidence>
<evidence type="ECO:0000256" key="10">
    <source>
        <dbReference type="ARBA" id="ARBA00023204"/>
    </source>
</evidence>
<dbReference type="PANTHER" id="PTHR33516:SF2">
    <property type="entry name" value="LEXA REPRESSOR-RELATED"/>
    <property type="match status" value="1"/>
</dbReference>
<dbReference type="InterPro" id="IPR039418">
    <property type="entry name" value="LexA-like"/>
</dbReference>
<evidence type="ECO:0000256" key="3">
    <source>
        <dbReference type="ARBA" id="ARBA00022705"/>
    </source>
</evidence>
<keyword evidence="3" id="KW-0235">DNA replication</keyword>
<evidence type="ECO:0000256" key="4">
    <source>
        <dbReference type="ARBA" id="ARBA00022763"/>
    </source>
</evidence>
<dbReference type="InterPro" id="IPR050077">
    <property type="entry name" value="LexA_repressor"/>
</dbReference>
<dbReference type="InterPro" id="IPR036286">
    <property type="entry name" value="LexA/Signal_pep-like_sf"/>
</dbReference>
<dbReference type="CDD" id="cd06529">
    <property type="entry name" value="S24_LexA-like"/>
    <property type="match status" value="1"/>
</dbReference>
<evidence type="ECO:0000256" key="6">
    <source>
        <dbReference type="ARBA" id="ARBA00022813"/>
    </source>
</evidence>
<dbReference type="GO" id="GO:0009432">
    <property type="term" value="P:SOS response"/>
    <property type="evidence" value="ECO:0007669"/>
    <property type="project" value="UniProtKB-KW"/>
</dbReference>
<dbReference type="InterPro" id="IPR015927">
    <property type="entry name" value="Peptidase_S24_S26A/B/C"/>
</dbReference>
<dbReference type="AlphaFoldDB" id="A0A1G1Z8E5"/>
<protein>
    <submittedName>
        <fullName evidence="15">Repressor LexA</fullName>
    </submittedName>
</protein>
<dbReference type="InterPro" id="IPR006200">
    <property type="entry name" value="LexA"/>
</dbReference>
<evidence type="ECO:0000313" key="15">
    <source>
        <dbReference type="EMBL" id="OGY60911.1"/>
    </source>
</evidence>
<evidence type="ECO:0000313" key="16">
    <source>
        <dbReference type="Proteomes" id="UP000178808"/>
    </source>
</evidence>
<dbReference type="PANTHER" id="PTHR33516">
    <property type="entry name" value="LEXA REPRESSOR"/>
    <property type="match status" value="1"/>
</dbReference>
<evidence type="ECO:0000256" key="2">
    <source>
        <dbReference type="ARBA" id="ARBA00022491"/>
    </source>
</evidence>
<keyword evidence="7" id="KW-0805">Transcription regulation</keyword>
<keyword evidence="10" id="KW-0234">DNA repair</keyword>
<organism evidence="15 16">
    <name type="scientific">Candidatus Colwellbacteria bacterium RIFCSPLOWO2_02_FULL_44_20b</name>
    <dbReference type="NCBI Taxonomy" id="1797691"/>
    <lineage>
        <taxon>Bacteria</taxon>
        <taxon>Candidatus Colwelliibacteriota</taxon>
    </lineage>
</organism>
<keyword evidence="4" id="KW-0227">DNA damage</keyword>
<dbReference type="GO" id="GO:0004252">
    <property type="term" value="F:serine-type endopeptidase activity"/>
    <property type="evidence" value="ECO:0007669"/>
    <property type="project" value="InterPro"/>
</dbReference>
<keyword evidence="9" id="KW-0804">Transcription</keyword>
<evidence type="ECO:0000256" key="11">
    <source>
        <dbReference type="ARBA" id="ARBA00023236"/>
    </source>
</evidence>
<evidence type="ECO:0000259" key="13">
    <source>
        <dbReference type="Pfam" id="PF00717"/>
    </source>
</evidence>
<comment type="similarity">
    <text evidence="1 12">Belongs to the peptidase S24 family.</text>
</comment>
<proteinExistence type="inferred from homology"/>
<dbReference type="GO" id="GO:0006281">
    <property type="term" value="P:DNA repair"/>
    <property type="evidence" value="ECO:0007669"/>
    <property type="project" value="UniProtKB-KW"/>
</dbReference>
<dbReference type="InterPro" id="IPR006197">
    <property type="entry name" value="Peptidase_S24_LexA"/>
</dbReference>
<dbReference type="Pfam" id="PF00717">
    <property type="entry name" value="Peptidase_S24"/>
    <property type="match status" value="1"/>
</dbReference>
<comment type="caution">
    <text evidence="15">The sequence shown here is derived from an EMBL/GenBank/DDBJ whole genome shotgun (WGS) entry which is preliminary data.</text>
</comment>
<keyword evidence="11" id="KW-0742">SOS response</keyword>
<feature type="domain" description="Peptidase S24/S26A/S26B/S26C" evidence="13">
    <location>
        <begin position="83"/>
        <end position="199"/>
    </location>
</feature>
<keyword evidence="8" id="KW-0238">DNA-binding</keyword>
<feature type="domain" description="LexA repressor DNA-binding" evidence="14">
    <location>
        <begin position="4"/>
        <end position="63"/>
    </location>
</feature>
<dbReference type="InterPro" id="IPR006199">
    <property type="entry name" value="LexA_DNA-bd_dom"/>
</dbReference>
<dbReference type="InterPro" id="IPR036388">
    <property type="entry name" value="WH-like_DNA-bd_sf"/>
</dbReference>
<dbReference type="GO" id="GO:0045892">
    <property type="term" value="P:negative regulation of DNA-templated transcription"/>
    <property type="evidence" value="ECO:0007669"/>
    <property type="project" value="InterPro"/>
</dbReference>
<dbReference type="Proteomes" id="UP000178808">
    <property type="component" value="Unassembled WGS sequence"/>
</dbReference>
<keyword evidence="6 12" id="KW-0068">Autocatalytic cleavage</keyword>
<dbReference type="GO" id="GO:0003677">
    <property type="term" value="F:DNA binding"/>
    <property type="evidence" value="ECO:0007669"/>
    <property type="project" value="UniProtKB-KW"/>
</dbReference>
<dbReference type="EMBL" id="MHIZ01000001">
    <property type="protein sequence ID" value="OGY60911.1"/>
    <property type="molecule type" value="Genomic_DNA"/>
</dbReference>
<gene>
    <name evidence="15" type="ORF">A3I31_01665</name>
</gene>
<dbReference type="GO" id="GO:0006260">
    <property type="term" value="P:DNA replication"/>
    <property type="evidence" value="ECO:0007669"/>
    <property type="project" value="UniProtKB-KW"/>
</dbReference>
<dbReference type="Gene3D" id="1.10.10.10">
    <property type="entry name" value="Winged helix-like DNA-binding domain superfamily/Winged helix DNA-binding domain"/>
    <property type="match status" value="1"/>
</dbReference>